<evidence type="ECO:0000256" key="5">
    <source>
        <dbReference type="ARBA" id="ARBA00022692"/>
    </source>
</evidence>
<dbReference type="HOGENOM" id="CLU_011920_3_0_10"/>
<dbReference type="PANTHER" id="PTHR43302:SF5">
    <property type="entry name" value="TRANSPORTER ARSB-RELATED"/>
    <property type="match status" value="1"/>
</dbReference>
<dbReference type="CDD" id="cd01117">
    <property type="entry name" value="YbiR_permease"/>
    <property type="match status" value="1"/>
</dbReference>
<evidence type="ECO:0000313" key="11">
    <source>
        <dbReference type="Proteomes" id="UP000009011"/>
    </source>
</evidence>
<dbReference type="InterPro" id="IPR000802">
    <property type="entry name" value="Arsenical_pump_ArsB"/>
</dbReference>
<protein>
    <submittedName>
        <fullName evidence="10">Citrate transporter</fullName>
    </submittedName>
</protein>
<feature type="transmembrane region" description="Helical" evidence="8">
    <location>
        <begin position="307"/>
        <end position="331"/>
    </location>
</feature>
<name>I6ZMM4_MELRP</name>
<evidence type="ECO:0000256" key="6">
    <source>
        <dbReference type="ARBA" id="ARBA00022989"/>
    </source>
</evidence>
<evidence type="ECO:0000313" key="10">
    <source>
        <dbReference type="EMBL" id="AFN73264.1"/>
    </source>
</evidence>
<evidence type="ECO:0000256" key="2">
    <source>
        <dbReference type="ARBA" id="ARBA00009843"/>
    </source>
</evidence>
<evidence type="ECO:0000256" key="7">
    <source>
        <dbReference type="ARBA" id="ARBA00023136"/>
    </source>
</evidence>
<dbReference type="STRING" id="1191523.MROS_0020"/>
<evidence type="ECO:0000256" key="4">
    <source>
        <dbReference type="ARBA" id="ARBA00022475"/>
    </source>
</evidence>
<dbReference type="GO" id="GO:0015105">
    <property type="term" value="F:arsenite transmembrane transporter activity"/>
    <property type="evidence" value="ECO:0007669"/>
    <property type="project" value="InterPro"/>
</dbReference>
<evidence type="ECO:0000256" key="8">
    <source>
        <dbReference type="SAM" id="Phobius"/>
    </source>
</evidence>
<evidence type="ECO:0000259" key="9">
    <source>
        <dbReference type="Pfam" id="PF03600"/>
    </source>
</evidence>
<dbReference type="KEGG" id="mro:MROS_0020"/>
<dbReference type="InterPro" id="IPR004680">
    <property type="entry name" value="Cit_transptr-like_dom"/>
</dbReference>
<feature type="transmembrane region" description="Helical" evidence="8">
    <location>
        <begin position="96"/>
        <end position="125"/>
    </location>
</feature>
<comment type="subcellular location">
    <subcellularLocation>
        <location evidence="1">Cell membrane</location>
        <topology evidence="1">Multi-pass membrane protein</topology>
    </subcellularLocation>
</comment>
<dbReference type="PATRIC" id="fig|1191523.3.peg.20"/>
<keyword evidence="3" id="KW-0813">Transport</keyword>
<feature type="transmembrane region" description="Helical" evidence="8">
    <location>
        <begin position="343"/>
        <end position="369"/>
    </location>
</feature>
<dbReference type="RefSeq" id="WP_014854701.1">
    <property type="nucleotide sequence ID" value="NC_018178.1"/>
</dbReference>
<keyword evidence="4" id="KW-1003">Cell membrane</keyword>
<feature type="transmembrane region" description="Helical" evidence="8">
    <location>
        <begin position="178"/>
        <end position="199"/>
    </location>
</feature>
<proteinExistence type="inferred from homology"/>
<feature type="transmembrane region" description="Helical" evidence="8">
    <location>
        <begin position="231"/>
        <end position="257"/>
    </location>
</feature>
<keyword evidence="6 8" id="KW-1133">Transmembrane helix</keyword>
<sequence>MAYVQFVSLIIILITLYGIAVGRIPKFRMNRASIALVGAAALLMAGAIDSVEAYRAIDMDTIVLLFSMMIINGNLRLSGFFKILSYKIVNFARTPFQLLTLIIFSSGILSAFFLNDTIVIVYTPLVIEVVRSLKRNPIPYLIAVALSANIGSAMTIIGNPQNMIIGIASGISFADYMVYQIIPSASGLLVALIILRFIYKKEFHRTVFDQIETGEVKPYKPLLIKSSISTILMVALFFGGMEIPIAAFACASLLLVTRRLKPARVFKEIDWSLLVFFSALFVVTKSIETSGLSYYLSKTINPYLTESVLSFSLATVFLSNLISNVPAVLLLKPVIPVMPNPEQSWLILGMASTFAGNLTLIGSVANLIVAETAKKDNITITFVEYLKSGIIVTVITVAIGIIWFTLIF</sequence>
<feature type="domain" description="Citrate transporter-like" evidence="9">
    <location>
        <begin position="29"/>
        <end position="355"/>
    </location>
</feature>
<dbReference type="Proteomes" id="UP000009011">
    <property type="component" value="Chromosome"/>
</dbReference>
<dbReference type="GO" id="GO:0005886">
    <property type="term" value="C:plasma membrane"/>
    <property type="evidence" value="ECO:0007669"/>
    <property type="project" value="UniProtKB-SubCell"/>
</dbReference>
<keyword evidence="11" id="KW-1185">Reference proteome</keyword>
<feature type="transmembrane region" description="Helical" evidence="8">
    <location>
        <begin position="32"/>
        <end position="50"/>
    </location>
</feature>
<feature type="transmembrane region" description="Helical" evidence="8">
    <location>
        <begin position="389"/>
        <end position="407"/>
    </location>
</feature>
<gene>
    <name evidence="10" type="ordered locus">MROS_0020</name>
</gene>
<dbReference type="Pfam" id="PF03600">
    <property type="entry name" value="CitMHS"/>
    <property type="match status" value="1"/>
</dbReference>
<feature type="transmembrane region" description="Helical" evidence="8">
    <location>
        <begin position="62"/>
        <end position="84"/>
    </location>
</feature>
<dbReference type="PANTHER" id="PTHR43302">
    <property type="entry name" value="TRANSPORTER ARSB-RELATED"/>
    <property type="match status" value="1"/>
</dbReference>
<evidence type="ECO:0000256" key="3">
    <source>
        <dbReference type="ARBA" id="ARBA00022448"/>
    </source>
</evidence>
<dbReference type="EMBL" id="CP003557">
    <property type="protein sequence ID" value="AFN73264.1"/>
    <property type="molecule type" value="Genomic_DNA"/>
</dbReference>
<organism evidence="10 11">
    <name type="scientific">Melioribacter roseus (strain DSM 23840 / JCM 17771 / VKM B-2668 / P3M-2)</name>
    <dbReference type="NCBI Taxonomy" id="1191523"/>
    <lineage>
        <taxon>Bacteria</taxon>
        <taxon>Pseudomonadati</taxon>
        <taxon>Ignavibacteriota</taxon>
        <taxon>Ignavibacteria</taxon>
        <taxon>Ignavibacteriales</taxon>
        <taxon>Melioribacteraceae</taxon>
        <taxon>Melioribacter</taxon>
    </lineage>
</organism>
<comment type="similarity">
    <text evidence="2">Belongs to the CitM (TC 2.A.11) transporter family.</text>
</comment>
<keyword evidence="7 8" id="KW-0472">Membrane</keyword>
<feature type="transmembrane region" description="Helical" evidence="8">
    <location>
        <begin position="6"/>
        <end position="25"/>
    </location>
</feature>
<dbReference type="AlphaFoldDB" id="I6ZMM4"/>
<keyword evidence="5 8" id="KW-0812">Transmembrane</keyword>
<feature type="transmembrane region" description="Helical" evidence="8">
    <location>
        <begin position="137"/>
        <end position="157"/>
    </location>
</feature>
<accession>I6ZMM4</accession>
<dbReference type="eggNOG" id="COG1055">
    <property type="taxonomic scope" value="Bacteria"/>
</dbReference>
<evidence type="ECO:0000256" key="1">
    <source>
        <dbReference type="ARBA" id="ARBA00004651"/>
    </source>
</evidence>
<reference evidence="10 11" key="1">
    <citation type="journal article" date="2013" name="PLoS ONE">
        <title>Genomic analysis of Melioribacter roseus, facultatively anaerobic organotrophic bacterium representing a novel deep lineage within Bacteriodetes/Chlorobi group.</title>
        <authorList>
            <person name="Kadnikov V.V."/>
            <person name="Mardanov A.V."/>
            <person name="Podosokorskaya O.A."/>
            <person name="Gavrilov S.N."/>
            <person name="Kublanov I.V."/>
            <person name="Beletsky A.V."/>
            <person name="Bonch-Osmolovskaya E.A."/>
            <person name="Ravin N.V."/>
        </authorList>
    </citation>
    <scope>NUCLEOTIDE SEQUENCE [LARGE SCALE GENOMIC DNA]</scope>
    <source>
        <strain evidence="11">JCM 17771 / P3M-2</strain>
    </source>
</reference>
<dbReference type="PRINTS" id="PR00758">
    <property type="entry name" value="ARSENICPUMP"/>
</dbReference>